<dbReference type="Pfam" id="PF14765">
    <property type="entry name" value="PS-DH"/>
    <property type="match status" value="1"/>
</dbReference>
<evidence type="ECO:0000313" key="14">
    <source>
        <dbReference type="EMBL" id="GIJ29511.1"/>
    </source>
</evidence>
<evidence type="ECO:0008006" key="16">
    <source>
        <dbReference type="Google" id="ProtNLM"/>
    </source>
</evidence>
<dbReference type="SUPFAM" id="SSF47336">
    <property type="entry name" value="ACP-like"/>
    <property type="match status" value="4"/>
</dbReference>
<dbReference type="Pfam" id="PF00109">
    <property type="entry name" value="ketoacyl-synt"/>
    <property type="match status" value="3"/>
</dbReference>
<dbReference type="InterPro" id="IPR018201">
    <property type="entry name" value="Ketoacyl_synth_AS"/>
</dbReference>
<evidence type="ECO:0000259" key="11">
    <source>
        <dbReference type="PROSITE" id="PS50075"/>
    </source>
</evidence>
<dbReference type="SMART" id="SM00823">
    <property type="entry name" value="PKS_PP"/>
    <property type="match status" value="3"/>
</dbReference>
<dbReference type="Pfam" id="PF21089">
    <property type="entry name" value="PKS_DH_N"/>
    <property type="match status" value="1"/>
</dbReference>
<dbReference type="Pfam" id="PF02801">
    <property type="entry name" value="Ketoacyl-synt_C"/>
    <property type="match status" value="3"/>
</dbReference>
<dbReference type="Pfam" id="PF22621">
    <property type="entry name" value="CurL-like_PKS_C"/>
    <property type="match status" value="1"/>
</dbReference>
<dbReference type="InterPro" id="IPR029063">
    <property type="entry name" value="SAM-dependent_MTases_sf"/>
</dbReference>
<feature type="region of interest" description="Disordered" evidence="10">
    <location>
        <begin position="1432"/>
        <end position="1454"/>
    </location>
</feature>
<dbReference type="Gene3D" id="1.10.1200.10">
    <property type="entry name" value="ACP-like"/>
    <property type="match status" value="3"/>
</dbReference>
<sequence>MTTASDPPAIGDFQLVVRPRDPVVRDHLVRGVPVLPEASYLDVLYRAAILRGIPAESLELRDIRFTAPLAVAGNGERSLVFRSATTAEGTRVTATARSTEDGVDEAVAECVVITAPGASRPADFDPSAYRERAGAPLDTLYSEAESAGVVHGRFLRARGWVAKTGSALVAEVSLDERNRRPADDFLLHPALLDAALVAAASHPSRAGEVHYRPTSIGRFRAWGALDSNVFVVVHDPPNRGDANRIDLYGEDGRLVARFEAVTFGPAAKPAARQRPAVSVPVRAERPTGARVGERALDIAIVGIAGRYPGADDVDELWANLLAGHDAVGPVPDSRWRAEAYPTGELTLPAYGGFLSDVDAFDPRFFRIPPSTAADIDPQERLFLQTAYAAVENAGYQPSDFRAPANRVGVFVGATWTDYRLLGVEATRRGTPRAVPSTLSSIANRVSYYFDLTGPSMAVDTVCSSSLTALHLACGSIAAGECDAAIAGGVNLLLHPDKYLLLRTMNLDSSDGRCRSFGADGDGYVPGEGVGALFLKPLAQARADGDTIYGVILGSAANHGGRAAGMTVPNPVAQGEAITRALTQARIDPDGVDYVEAHGTGTALGDPVEVAGLSRAFAGRTRPCWLGSVKSNIGHLEAAAGVAAVTKALLQLRHDRIVPSLHSAQLNPDIDFEASPWRVPQAVERWPEQDGSADPRPRRAGVSSFGAGGSNVHVVIEEYLEAPLPVRAPAPELLVLSARTEERLREYAQRVAKFLRDNGDRDFGDIARTFQVGRPAMPVRLAVVASDAASSADFLARYLSGGDCVYTGVATGPGDVAALAASYAAADLAGAAELWVAGATPDWAAVNGGPRRRVPVPGYPFERTRFWIEGISLSERSSPEARTTAAPATGPAYDTTVGSTVATWGRTEVTGSDSVDSVIEAYDRGLVPVDEELEAAYPALGRYAALVVLDRFRRMGLPPQGGTAEQLRAAMDIQASFQRFFDACLDVLIRHDCLLNDGEWLRPVTHTEDPASLRARLLARYPEAASYVRLLDVCIEAYPDTLRGRQPATEVLFPGSGMDLMAGIYQGNRAYDFYSAEIGRLLACTAQVNAASGRDPVRVLEIGAGTGSTSHAVLAALAACGVPVEYHYTDIGGSFVAHGRRTFAERYPFTRYRVLDAERDPISQGFPAGAFDAVLAASALHAVSDIDAALARVRRLLNSTGLLVLGEPVSNHDVMSVTVGLLDGWHSYLDPQNRLPNSPLLSVQGWQSALRRSGYEGFVSYGPGMTADPKPSYRIIVAGAGEAAAADGAADGAAGTGGVAAAPAPTDEAPRGDRPEILEPVLTEIIAEGLGVPVDEVRPTLSFAEYGVDSILAMKLVRRINDTLGISVKPTVVFDHPSVRSLAAYASGIGARLDRDGSAPEAPAPAPPPAVAPAPSPAVAPVTPPPMAPVTPAAPVAPATPPAPAATTPARPVARAERGESLDIAIIGMSARYPGARDYREFWRNLMAGHDTVTEVPADRWNLDEIYAPWPPQPGRTYARWGGYLDEADRFDPYFFGITPAEADFMDPQQRMFLEESWRAIEDAGLDAHQLKRVRFGVFAGSPPPDYPTLVRQRGLSGAPHTFTGNSPAILPARVAYHLDLTGPCLGVDTACSSSLVALNQACQSLVAGECDMALAGGVAVYATPEHLLMTSSIGMLSPTGRCRAFDESGDGIAIGEGVGVVVLKPLAQALADGDPIHGVIKGIGVNQDGRTNGITAPSARSQTELQLAVYERYGIDPGAIGYVEAHGTGTKLGDPIEIEALTAAFRRYTDRRGTVPIGSVKTNIGHSAHAAGVASLVKVLMSLRNGHIPASLNFTTENPISGLAESPFFVNTELRPWADDARLAAISSFGFSGTNVHMVVEGHADTRPATAAGQRQALVTLSARTPESLRAAAAGLERFLGGTPDVALHDVAATVQLGRAAFEHRLAVVAGSVDQLRAQLSLVATGQTPRGAYFGEVPPEIRPPAPIPLTPDTDLAPVGEAWVAGAAFDFRGLYADGAVRRIHLPGYAFARERYWLPDVEPAAVGVPPESRLADQRPASTLSLEQVRTEVTGAAAAELGVHQFEVDLAIPAEQLGFDEVSRGRLLARVNDAYGIDLRVDVFASGVSLDAFVEQVAAAARVVPRTPPVRPAPAPAAARPAPVPAGAESAPAEMNDDDLVRRAEDYLKRAFAAESRLPLERIRTRAPLQDYGIDSVLIANLNQRLGETFDGLSSTLFFEYQTIHELACHLASDHAERLVAVTSAVAPTATVPAATVPAATVPAPAVTAVTTARVEAVVERAGEPVTAPRSSTTDIAVIGMSGRYPMARDNDELWENLLAGRDCIVEVPKDRWDHSRYVSEERDQPGTTYAKWGGFIDDVDKFDARFFQITPREAEEMDPQQRLFLETAWAALEDAGYTPDRVRGTAQRRGRKDAGVFVGVTYGEYQLYLDIPIVGYWAVANRVSYHMGFNGPSMAVDTACSASMTALHLAVESLRRGECSYAIAGGVNISIHPGKFLLLGAGHWASSDGRCRAFGEGGDGYVPGEGVAALILKPLEDARADGDRVYGVIRGSAVNHGGRTNGFTVPNPSAQAALVREALAQAGVDPLTVGYVEAHGTGTALGDPIEIAALTKAFNADLPKLTSDRPRCVVGSAKASIGHLEAAAGVAGVVKTLLQLQHETIAPSPHSAPANPNIDFAASPFQVAQHAMPWRRGPEGPRLAAVSSFGAGGANAHVVLQEYDQPLVTPTGNAGPYLVVLSARRAERLGELAGNLARFLRSPRGLETPLADVAWTLMVGRVAFEHRLATAVQTREELAVCLAEFAAGTLRPGVVVGTVPTHQDTVDGESAADRQYLRALRRDGQLRRLAELWTQGWAVDWAALHDTPAGRPVSLPTYPFARERHWIVPEDYRREPGLVLETPAEALAAMPIAEEATVSAVQDAGASPATDSTSLRAELQLRVQKIFSELTRIPVEELDPESDFLDFGFDSVASVRMLNRLMKHYGVRIPGSAIEEYCTIRSFTDHLVDSGLITIGGAAGATLVTGLAAVLTEPARAVTPVRTPAPLEVESVFLTGVTGVLGGRLLYDLLATTSVRVTCLVRADSPSRAMERIGRLLSVYDEEGRLTDALRDRVTAVLGDVSQDRLGLDETTLARLMAETDATIHVAAVTKLVTFYDSLAPINVDGTQRMIDFALGTRHKYLMYVSSFSALGDYLLADNRPFTEHDIELGQRYDHLPYQETKYHAEKLIRAATDEGLLWNIFRPGNIMGDSRTGRYPFTEVTVKGAYYDIFKTVVDTGISAAAPNHWDITPVDYVSAGMLYLGLRHPSYRETYHLTNPDIKNLSDIFGYMQACGYRMREVTIEEYHRMATERLFRSAGSDEPYDSQTIEMIKYGVETWGPEHYAHSSAPDCAYTRQRLVPAGIVCPTVAELVVLYLDHCVRVGFLPPPAALASTANGHDRAARAVAGYPR</sequence>
<evidence type="ECO:0000256" key="2">
    <source>
        <dbReference type="ARBA" id="ARBA00004792"/>
    </source>
</evidence>
<dbReference type="InterPro" id="IPR036291">
    <property type="entry name" value="NAD(P)-bd_dom_sf"/>
</dbReference>
<feature type="region of interest" description="Disordered" evidence="10">
    <location>
        <begin position="1287"/>
        <end position="1313"/>
    </location>
</feature>
<dbReference type="PROSITE" id="PS52019">
    <property type="entry name" value="PKS_MFAS_DH"/>
    <property type="match status" value="1"/>
</dbReference>
<dbReference type="PROSITE" id="PS52004">
    <property type="entry name" value="KS3_2"/>
    <property type="match status" value="3"/>
</dbReference>
<name>A0ABQ4JGJ1_9ACTN</name>
<keyword evidence="4" id="KW-0963">Cytoplasm</keyword>
<accession>A0ABQ4JGJ1</accession>
<dbReference type="InterPro" id="IPR013120">
    <property type="entry name" value="FAR_NAD-bd"/>
</dbReference>
<dbReference type="PANTHER" id="PTHR43775:SF37">
    <property type="entry name" value="SI:DKEY-61P9.11"/>
    <property type="match status" value="1"/>
</dbReference>
<feature type="domain" description="Carrier" evidence="11">
    <location>
        <begin position="2948"/>
        <end position="3025"/>
    </location>
</feature>
<keyword evidence="5" id="KW-0597">Phosphoprotein</keyword>
<evidence type="ECO:0000256" key="9">
    <source>
        <dbReference type="PROSITE-ProRule" id="PRU01363"/>
    </source>
</evidence>
<comment type="pathway">
    <text evidence="2">Antibiotic biosynthesis.</text>
</comment>
<dbReference type="Gene3D" id="3.40.47.10">
    <property type="match status" value="3"/>
</dbReference>
<dbReference type="InterPro" id="IPR049551">
    <property type="entry name" value="PKS_DH_C"/>
</dbReference>
<feature type="domain" description="Ketosynthase family 3 (KS3)" evidence="12">
    <location>
        <begin position="2310"/>
        <end position="2736"/>
    </location>
</feature>
<dbReference type="InterPro" id="IPR020841">
    <property type="entry name" value="PKS_Beta-ketoAc_synthase_dom"/>
</dbReference>
<evidence type="ECO:0000256" key="4">
    <source>
        <dbReference type="ARBA" id="ARBA00022490"/>
    </source>
</evidence>
<keyword evidence="7" id="KW-0677">Repeat</keyword>
<dbReference type="PROSITE" id="PS00012">
    <property type="entry name" value="PHOSPHOPANTETHEINE"/>
    <property type="match status" value="2"/>
</dbReference>
<feature type="compositionally biased region" description="Low complexity" evidence="10">
    <location>
        <begin position="1287"/>
        <end position="1305"/>
    </location>
</feature>
<evidence type="ECO:0000256" key="6">
    <source>
        <dbReference type="ARBA" id="ARBA00022679"/>
    </source>
</evidence>
<dbReference type="InterPro" id="IPR006162">
    <property type="entry name" value="Ppantetheine_attach_site"/>
</dbReference>
<dbReference type="InterPro" id="IPR020806">
    <property type="entry name" value="PKS_PP-bd"/>
</dbReference>
<reference evidence="14 15" key="1">
    <citation type="submission" date="2021-01" db="EMBL/GenBank/DDBJ databases">
        <title>Whole genome shotgun sequence of Verrucosispora qiuiae NBRC 106684.</title>
        <authorList>
            <person name="Komaki H."/>
            <person name="Tamura T."/>
        </authorList>
    </citation>
    <scope>NUCLEOTIDE SEQUENCE [LARGE SCALE GENOMIC DNA]</scope>
    <source>
        <strain evidence="14 15">NBRC 106684</strain>
    </source>
</reference>
<dbReference type="CDD" id="cd00833">
    <property type="entry name" value="PKS"/>
    <property type="match status" value="3"/>
</dbReference>
<dbReference type="InterPro" id="IPR016039">
    <property type="entry name" value="Thiolase-like"/>
</dbReference>
<feature type="region of interest" description="Disordered" evidence="10">
    <location>
        <begin position="2146"/>
        <end position="2170"/>
    </location>
</feature>
<proteinExistence type="predicted"/>
<dbReference type="EMBL" id="BOPC01000074">
    <property type="protein sequence ID" value="GIJ29511.1"/>
    <property type="molecule type" value="Genomic_DNA"/>
</dbReference>
<organism evidence="14 15">
    <name type="scientific">Micromonospora qiuiae</name>
    <dbReference type="NCBI Taxonomy" id="502268"/>
    <lineage>
        <taxon>Bacteria</taxon>
        <taxon>Bacillati</taxon>
        <taxon>Actinomycetota</taxon>
        <taxon>Actinomycetes</taxon>
        <taxon>Micromonosporales</taxon>
        <taxon>Micromonosporaceae</taxon>
        <taxon>Micromonospora</taxon>
    </lineage>
</organism>
<dbReference type="InterPro" id="IPR009081">
    <property type="entry name" value="PP-bd_ACP"/>
</dbReference>
<dbReference type="InterPro" id="IPR014030">
    <property type="entry name" value="Ketoacyl_synth_N"/>
</dbReference>
<dbReference type="SUPFAM" id="SSF53335">
    <property type="entry name" value="S-adenosyl-L-methionine-dependent methyltransferases"/>
    <property type="match status" value="1"/>
</dbReference>
<dbReference type="Gene3D" id="3.40.50.720">
    <property type="entry name" value="NAD(P)-binding Rossmann-like Domain"/>
    <property type="match status" value="1"/>
</dbReference>
<feature type="domain" description="Ketosynthase family 3 (KS3)" evidence="12">
    <location>
        <begin position="295"/>
        <end position="717"/>
    </location>
</feature>
<dbReference type="Pfam" id="PF22336">
    <property type="entry name" value="RhiE-like_linker"/>
    <property type="match status" value="2"/>
</dbReference>
<dbReference type="PROSITE" id="PS50075">
    <property type="entry name" value="CARRIER"/>
    <property type="match status" value="2"/>
</dbReference>
<feature type="domain" description="PKS/mFAS DH" evidence="13">
    <location>
        <begin position="1"/>
        <end position="272"/>
    </location>
</feature>
<dbReference type="Pfam" id="PF08242">
    <property type="entry name" value="Methyltransf_12"/>
    <property type="match status" value="1"/>
</dbReference>
<dbReference type="PROSITE" id="PS00606">
    <property type="entry name" value="KS3_1"/>
    <property type="match status" value="2"/>
</dbReference>
<dbReference type="Proteomes" id="UP000653076">
    <property type="component" value="Unassembled WGS sequence"/>
</dbReference>
<feature type="active site" description="Proton donor; for dehydratase activity" evidence="9">
    <location>
        <position position="193"/>
    </location>
</feature>
<dbReference type="Gene3D" id="3.10.129.110">
    <property type="entry name" value="Polyketide synthase dehydratase"/>
    <property type="match status" value="1"/>
</dbReference>
<feature type="region of interest" description="N-terminal hotdog fold" evidence="9">
    <location>
        <begin position="1"/>
        <end position="117"/>
    </location>
</feature>
<comment type="subcellular location">
    <subcellularLocation>
        <location evidence="1">Cytoplasm</location>
    </subcellularLocation>
</comment>
<feature type="region of interest" description="C-terminal hotdog fold" evidence="9">
    <location>
        <begin position="132"/>
        <end position="272"/>
    </location>
</feature>
<dbReference type="Gene3D" id="3.40.50.150">
    <property type="entry name" value="Vaccinia Virus protein VP39"/>
    <property type="match status" value="1"/>
</dbReference>
<evidence type="ECO:0000256" key="7">
    <source>
        <dbReference type="ARBA" id="ARBA00022737"/>
    </source>
</evidence>
<dbReference type="Gene3D" id="1.10.1240.100">
    <property type="match status" value="3"/>
</dbReference>
<dbReference type="InterPro" id="IPR036736">
    <property type="entry name" value="ACP-like_sf"/>
</dbReference>
<keyword evidence="3" id="KW-0596">Phosphopantetheine</keyword>
<feature type="region of interest" description="Disordered" evidence="10">
    <location>
        <begin position="1392"/>
        <end position="1418"/>
    </location>
</feature>
<dbReference type="InterPro" id="IPR054514">
    <property type="entry name" value="RhiE-like_linker"/>
</dbReference>
<comment type="caution">
    <text evidence="14">The sequence shown here is derived from an EMBL/GenBank/DDBJ whole genome shotgun (WGS) entry which is preliminary data.</text>
</comment>
<dbReference type="InterPro" id="IPR013217">
    <property type="entry name" value="Methyltransf_12"/>
</dbReference>
<dbReference type="Pfam" id="PF00550">
    <property type="entry name" value="PP-binding"/>
    <property type="match status" value="3"/>
</dbReference>
<feature type="compositionally biased region" description="Pro residues" evidence="10">
    <location>
        <begin position="1401"/>
        <end position="1418"/>
    </location>
</feature>
<dbReference type="RefSeq" id="WP_204036978.1">
    <property type="nucleotide sequence ID" value="NZ_BOPC01000074.1"/>
</dbReference>
<dbReference type="InterPro" id="IPR042104">
    <property type="entry name" value="PKS_dehydratase_sf"/>
</dbReference>
<feature type="active site" description="Proton acceptor; for dehydratase activity" evidence="9">
    <location>
        <position position="27"/>
    </location>
</feature>
<evidence type="ECO:0000256" key="10">
    <source>
        <dbReference type="SAM" id="MobiDB-lite"/>
    </source>
</evidence>
<dbReference type="InterPro" id="IPR049552">
    <property type="entry name" value="PKS_DH_N"/>
</dbReference>
<keyword evidence="6" id="KW-0808">Transferase</keyword>
<protein>
    <recommendedName>
        <fullName evidence="16">Polyketide synthase</fullName>
    </recommendedName>
</protein>
<evidence type="ECO:0000259" key="12">
    <source>
        <dbReference type="PROSITE" id="PS52004"/>
    </source>
</evidence>
<evidence type="ECO:0000256" key="3">
    <source>
        <dbReference type="ARBA" id="ARBA00022450"/>
    </source>
</evidence>
<dbReference type="PANTHER" id="PTHR43775">
    <property type="entry name" value="FATTY ACID SYNTHASE"/>
    <property type="match status" value="1"/>
</dbReference>
<feature type="domain" description="Ketosynthase family 3 (KS3)" evidence="12">
    <location>
        <begin position="1460"/>
        <end position="1882"/>
    </location>
</feature>
<dbReference type="InterPro" id="IPR020807">
    <property type="entry name" value="PKS_DH"/>
</dbReference>
<dbReference type="SMART" id="SM00826">
    <property type="entry name" value="PKS_DH"/>
    <property type="match status" value="1"/>
</dbReference>
<evidence type="ECO:0000256" key="1">
    <source>
        <dbReference type="ARBA" id="ARBA00004496"/>
    </source>
</evidence>
<dbReference type="SUPFAM" id="SSF51735">
    <property type="entry name" value="NAD(P)-binding Rossmann-fold domains"/>
    <property type="match status" value="1"/>
</dbReference>
<dbReference type="CDD" id="cd02440">
    <property type="entry name" value="AdoMet_MTases"/>
    <property type="match status" value="1"/>
</dbReference>
<dbReference type="InterPro" id="IPR050091">
    <property type="entry name" value="PKS_NRPS_Biosynth_Enz"/>
</dbReference>
<dbReference type="Pfam" id="PF07993">
    <property type="entry name" value="NAD_binding_4"/>
    <property type="match status" value="1"/>
</dbReference>
<keyword evidence="15" id="KW-1185">Reference proteome</keyword>
<dbReference type="InterPro" id="IPR049900">
    <property type="entry name" value="PKS_mFAS_DH"/>
</dbReference>
<evidence type="ECO:0000313" key="15">
    <source>
        <dbReference type="Proteomes" id="UP000653076"/>
    </source>
</evidence>
<dbReference type="SMART" id="SM00825">
    <property type="entry name" value="PKS_KS"/>
    <property type="match status" value="3"/>
</dbReference>
<evidence type="ECO:0000256" key="5">
    <source>
        <dbReference type="ARBA" id="ARBA00022553"/>
    </source>
</evidence>
<evidence type="ECO:0000256" key="8">
    <source>
        <dbReference type="ARBA" id="ARBA00023268"/>
    </source>
</evidence>
<keyword evidence="8" id="KW-0511">Multifunctional enzyme</keyword>
<feature type="domain" description="Carrier" evidence="11">
    <location>
        <begin position="1315"/>
        <end position="1389"/>
    </location>
</feature>
<dbReference type="SMART" id="SM01294">
    <property type="entry name" value="PKS_PP_betabranch"/>
    <property type="match status" value="2"/>
</dbReference>
<dbReference type="SUPFAM" id="SSF53901">
    <property type="entry name" value="Thiolase-like"/>
    <property type="match status" value="3"/>
</dbReference>
<evidence type="ECO:0000259" key="13">
    <source>
        <dbReference type="PROSITE" id="PS52019"/>
    </source>
</evidence>
<gene>
    <name evidence="14" type="ORF">Vqi01_46730</name>
</gene>
<dbReference type="InterPro" id="IPR014031">
    <property type="entry name" value="Ketoacyl_synth_C"/>
</dbReference>